<proteinExistence type="predicted"/>
<reference evidence="1 2" key="1">
    <citation type="submission" date="2014-04" db="EMBL/GenBank/DDBJ databases">
        <title>Genome assembly of Hyalangium minutum DSM 14724.</title>
        <authorList>
            <person name="Sharma G."/>
            <person name="Subramanian S."/>
        </authorList>
    </citation>
    <scope>NUCLEOTIDE SEQUENCE [LARGE SCALE GENOMIC DNA]</scope>
    <source>
        <strain evidence="1 2">DSM 14724</strain>
    </source>
</reference>
<dbReference type="RefSeq" id="WP_044196689.1">
    <property type="nucleotide sequence ID" value="NZ_JMCB01000019.1"/>
</dbReference>
<dbReference type="GO" id="GO:0003700">
    <property type="term" value="F:DNA-binding transcription factor activity"/>
    <property type="evidence" value="ECO:0007669"/>
    <property type="project" value="InterPro"/>
</dbReference>
<dbReference type="InterPro" id="IPR014284">
    <property type="entry name" value="RNA_pol_sigma-70_dom"/>
</dbReference>
<dbReference type="InterPro" id="IPR011745">
    <property type="entry name" value="RNA_pol_sigma70_MYXXA"/>
</dbReference>
<dbReference type="NCBIfam" id="TIGR02937">
    <property type="entry name" value="sigma70-ECF"/>
    <property type="match status" value="1"/>
</dbReference>
<evidence type="ECO:0000313" key="1">
    <source>
        <dbReference type="EMBL" id="KFE63022.1"/>
    </source>
</evidence>
<comment type="caution">
    <text evidence="1">The sequence shown here is derived from an EMBL/GenBank/DDBJ whole genome shotgun (WGS) entry which is preliminary data.</text>
</comment>
<organism evidence="1 2">
    <name type="scientific">Hyalangium minutum</name>
    <dbReference type="NCBI Taxonomy" id="394096"/>
    <lineage>
        <taxon>Bacteria</taxon>
        <taxon>Pseudomonadati</taxon>
        <taxon>Myxococcota</taxon>
        <taxon>Myxococcia</taxon>
        <taxon>Myxococcales</taxon>
        <taxon>Cystobacterineae</taxon>
        <taxon>Archangiaceae</taxon>
        <taxon>Hyalangium</taxon>
    </lineage>
</organism>
<evidence type="ECO:0000313" key="2">
    <source>
        <dbReference type="Proteomes" id="UP000028725"/>
    </source>
</evidence>
<dbReference type="GO" id="GO:0003677">
    <property type="term" value="F:DNA binding"/>
    <property type="evidence" value="ECO:0007669"/>
    <property type="project" value="UniProtKB-KW"/>
</dbReference>
<dbReference type="GO" id="GO:0006352">
    <property type="term" value="P:DNA-templated transcription initiation"/>
    <property type="evidence" value="ECO:0007669"/>
    <property type="project" value="InterPro"/>
</dbReference>
<dbReference type="STRING" id="394096.DB31_3081"/>
<accession>A0A085W5Q9</accession>
<dbReference type="EMBL" id="JMCB01000019">
    <property type="protein sequence ID" value="KFE63022.1"/>
    <property type="molecule type" value="Genomic_DNA"/>
</dbReference>
<dbReference type="InterPro" id="IPR013324">
    <property type="entry name" value="RNA_pol_sigma_r3/r4-like"/>
</dbReference>
<dbReference type="OrthoDB" id="5522749at2"/>
<keyword evidence="2" id="KW-1185">Reference proteome</keyword>
<name>A0A085W5Q9_9BACT</name>
<protein>
    <submittedName>
        <fullName evidence="1">Putative DNA-binding regulatory protein</fullName>
    </submittedName>
</protein>
<dbReference type="Gene3D" id="1.10.10.10">
    <property type="entry name" value="Winged helix-like DNA-binding domain superfamily/Winged helix DNA-binding domain"/>
    <property type="match status" value="1"/>
</dbReference>
<sequence>MPEPLDLAATFLSHVRGRLVLPSGAAELNLVLNQALESARTRWPEVKLAPELFMTHLAERLPGSKPESSLEELLGQLRVEELYLACACLHQVPMAAEMFEQHYLRKLPRLLRHRERSAATIDEICQLASMKILVATHEGPPKIAEYKGTGDLQGWVRVIAVRIALRQRQGPEFAPEEPEDFPEPIHLSEDPGLRFIKKHHQEDLRHAFREAFALLSDDDRYLLRLYYVDGLSMYKMEPLLRTSQPTISRRLSQIREKLGAEIKRHLHARLGVSEKDFQSFINLVDSQFDLHLSRLLGEAAAPDRTPPFS</sequence>
<gene>
    <name evidence="1" type="ORF">DB31_3081</name>
</gene>
<dbReference type="Proteomes" id="UP000028725">
    <property type="component" value="Unassembled WGS sequence"/>
</dbReference>
<dbReference type="InterPro" id="IPR036388">
    <property type="entry name" value="WH-like_DNA-bd_sf"/>
</dbReference>
<dbReference type="NCBIfam" id="TIGR03001">
    <property type="entry name" value="Sig-70_gmx1"/>
    <property type="match status" value="1"/>
</dbReference>
<keyword evidence="1" id="KW-0238">DNA-binding</keyword>
<dbReference type="SUPFAM" id="SSF88659">
    <property type="entry name" value="Sigma3 and sigma4 domains of RNA polymerase sigma factors"/>
    <property type="match status" value="1"/>
</dbReference>
<dbReference type="AlphaFoldDB" id="A0A085W5Q9"/>